<dbReference type="HOGENOM" id="CLU_2264746_0_0_1"/>
<dbReference type="AlphaFoldDB" id="A0A0C3BEI8"/>
<dbReference type="EMBL" id="KN833043">
    <property type="protein sequence ID" value="KIM75732.1"/>
    <property type="molecule type" value="Genomic_DNA"/>
</dbReference>
<accession>A0A0C3BEI8</accession>
<evidence type="ECO:0000313" key="1">
    <source>
        <dbReference type="EMBL" id="KIM75732.1"/>
    </source>
</evidence>
<proteinExistence type="predicted"/>
<sequence>MLWASCGYTMHLTFGSERVRVTWLVSSVSLYSSPCYIRSFRSQLRFGGRHGLFCQSSRILTCFLFIFQVAYLRGIPRFYSNATPFARLSEMKSPRYSLPDRLT</sequence>
<reference evidence="2" key="2">
    <citation type="submission" date="2015-01" db="EMBL/GenBank/DDBJ databases">
        <title>Evolutionary Origins and Diversification of the Mycorrhizal Mutualists.</title>
        <authorList>
            <consortium name="DOE Joint Genome Institute"/>
            <consortium name="Mycorrhizal Genomics Consortium"/>
            <person name="Kohler A."/>
            <person name="Kuo A."/>
            <person name="Nagy L.G."/>
            <person name="Floudas D."/>
            <person name="Copeland A."/>
            <person name="Barry K.W."/>
            <person name="Cichocki N."/>
            <person name="Veneault-Fourrey C."/>
            <person name="LaButti K."/>
            <person name="Lindquist E.A."/>
            <person name="Lipzen A."/>
            <person name="Lundell T."/>
            <person name="Morin E."/>
            <person name="Murat C."/>
            <person name="Riley R."/>
            <person name="Ohm R."/>
            <person name="Sun H."/>
            <person name="Tunlid A."/>
            <person name="Henrissat B."/>
            <person name="Grigoriev I.V."/>
            <person name="Hibbett D.S."/>
            <person name="Martin F."/>
        </authorList>
    </citation>
    <scope>NUCLEOTIDE SEQUENCE [LARGE SCALE GENOMIC DNA]</scope>
    <source>
        <strain evidence="2">F 1598</strain>
    </source>
</reference>
<evidence type="ECO:0000313" key="2">
    <source>
        <dbReference type="Proteomes" id="UP000054166"/>
    </source>
</evidence>
<dbReference type="Proteomes" id="UP000054166">
    <property type="component" value="Unassembled WGS sequence"/>
</dbReference>
<name>A0A0C3BEI8_PILCF</name>
<keyword evidence="2" id="KW-1185">Reference proteome</keyword>
<protein>
    <submittedName>
        <fullName evidence="1">Uncharacterized protein</fullName>
    </submittedName>
</protein>
<reference evidence="1 2" key="1">
    <citation type="submission" date="2014-04" db="EMBL/GenBank/DDBJ databases">
        <authorList>
            <consortium name="DOE Joint Genome Institute"/>
            <person name="Kuo A."/>
            <person name="Tarkka M."/>
            <person name="Buscot F."/>
            <person name="Kohler A."/>
            <person name="Nagy L.G."/>
            <person name="Floudas D."/>
            <person name="Copeland A."/>
            <person name="Barry K.W."/>
            <person name="Cichocki N."/>
            <person name="Veneault-Fourrey C."/>
            <person name="LaButti K."/>
            <person name="Lindquist E.A."/>
            <person name="Lipzen A."/>
            <person name="Lundell T."/>
            <person name="Morin E."/>
            <person name="Murat C."/>
            <person name="Sun H."/>
            <person name="Tunlid A."/>
            <person name="Henrissat B."/>
            <person name="Grigoriev I.V."/>
            <person name="Hibbett D.S."/>
            <person name="Martin F."/>
            <person name="Nordberg H.P."/>
            <person name="Cantor M.N."/>
            <person name="Hua S.X."/>
        </authorList>
    </citation>
    <scope>NUCLEOTIDE SEQUENCE [LARGE SCALE GENOMIC DNA]</scope>
    <source>
        <strain evidence="1 2">F 1598</strain>
    </source>
</reference>
<dbReference type="InParanoid" id="A0A0C3BEI8"/>
<organism evidence="1 2">
    <name type="scientific">Piloderma croceum (strain F 1598)</name>
    <dbReference type="NCBI Taxonomy" id="765440"/>
    <lineage>
        <taxon>Eukaryota</taxon>
        <taxon>Fungi</taxon>
        <taxon>Dikarya</taxon>
        <taxon>Basidiomycota</taxon>
        <taxon>Agaricomycotina</taxon>
        <taxon>Agaricomycetes</taxon>
        <taxon>Agaricomycetidae</taxon>
        <taxon>Atheliales</taxon>
        <taxon>Atheliaceae</taxon>
        <taxon>Piloderma</taxon>
    </lineage>
</organism>
<gene>
    <name evidence="1" type="ORF">PILCRDRAFT_667436</name>
</gene>